<evidence type="ECO:0000256" key="1">
    <source>
        <dbReference type="SAM" id="MobiDB-lite"/>
    </source>
</evidence>
<organism evidence="2 3">
    <name type="scientific">Phyllosticta citriasiana</name>
    <dbReference type="NCBI Taxonomy" id="595635"/>
    <lineage>
        <taxon>Eukaryota</taxon>
        <taxon>Fungi</taxon>
        <taxon>Dikarya</taxon>
        <taxon>Ascomycota</taxon>
        <taxon>Pezizomycotina</taxon>
        <taxon>Dothideomycetes</taxon>
        <taxon>Dothideomycetes incertae sedis</taxon>
        <taxon>Botryosphaeriales</taxon>
        <taxon>Phyllostictaceae</taxon>
        <taxon>Phyllosticta</taxon>
    </lineage>
</organism>
<name>A0ABR1KE04_9PEZI</name>
<sequence>MGETGGGANQSTCGVAMSVAVLSPVWPECDLTWLLVSGSFCCPRLFALPFCFLIEASSPSFCGPNQPGNSTEHLLLRLGSLSSLLFDSPSHSPRNPSIFVAHIPPLSLTQHQTHCPIIDSKRLVKTPQASCNVRPKRAAHHTFPLSASSDRKDQRIGFRGREFRHAEWPVYARSCVWRSSDRTLSSNSVEDEDLGGFPWVSQLRGNVSLNQGCRSLLQQTETSTTCARFFFALVSAAQRSAALGRNNDKKKCALPDRQTERQMQGQGHRYEAFSSPIKPPRGSASGPPRRAQAGKHTTHTAHEARVSFQGSATEASLSSLLQTIRSSAYTACRAAAAEESRRRPSGRRRWQQQPTASRQTQARMHAPAPPGFRVWHFAAVAGASGWAGRGDCRLLLPALLRWMWWVERRCGHDCQARRRRRPLCCTLSVGDVDAGRGVIHSGWCVCSSLEGGVGKVRAVCGRQFCF</sequence>
<comment type="caution">
    <text evidence="2">The sequence shown here is derived from an EMBL/GenBank/DDBJ whole genome shotgun (WGS) entry which is preliminary data.</text>
</comment>
<evidence type="ECO:0000313" key="3">
    <source>
        <dbReference type="Proteomes" id="UP001363622"/>
    </source>
</evidence>
<feature type="region of interest" description="Disordered" evidence="1">
    <location>
        <begin position="248"/>
        <end position="301"/>
    </location>
</feature>
<feature type="region of interest" description="Disordered" evidence="1">
    <location>
        <begin position="335"/>
        <end position="365"/>
    </location>
</feature>
<feature type="compositionally biased region" description="Basic and acidic residues" evidence="1">
    <location>
        <begin position="248"/>
        <end position="260"/>
    </location>
</feature>
<gene>
    <name evidence="2" type="ORF">IWZ03DRAFT_37247</name>
</gene>
<feature type="compositionally biased region" description="Polar residues" evidence="1">
    <location>
        <begin position="351"/>
        <end position="362"/>
    </location>
</feature>
<protein>
    <submittedName>
        <fullName evidence="2">Uncharacterized protein</fullName>
    </submittedName>
</protein>
<feature type="compositionally biased region" description="Low complexity" evidence="1">
    <location>
        <begin position="280"/>
        <end position="291"/>
    </location>
</feature>
<evidence type="ECO:0000313" key="2">
    <source>
        <dbReference type="EMBL" id="KAK7512685.1"/>
    </source>
</evidence>
<dbReference type="Proteomes" id="UP001363622">
    <property type="component" value="Unassembled WGS sequence"/>
</dbReference>
<keyword evidence="3" id="KW-1185">Reference proteome</keyword>
<reference evidence="2 3" key="1">
    <citation type="submission" date="2024-04" db="EMBL/GenBank/DDBJ databases">
        <title>Phyllosticta paracitricarpa is synonymous to the EU quarantine fungus P. citricarpa based on phylogenomic analyses.</title>
        <authorList>
            <consortium name="Lawrence Berkeley National Laboratory"/>
            <person name="Van Ingen-Buijs V.A."/>
            <person name="Van Westerhoven A.C."/>
            <person name="Haridas S."/>
            <person name="Skiadas P."/>
            <person name="Martin F."/>
            <person name="Groenewald J.Z."/>
            <person name="Crous P.W."/>
            <person name="Seidl M.F."/>
        </authorList>
    </citation>
    <scope>NUCLEOTIDE SEQUENCE [LARGE SCALE GENOMIC DNA]</scope>
    <source>
        <strain evidence="2 3">CBS 123371</strain>
    </source>
</reference>
<dbReference type="EMBL" id="JBBPHU010000010">
    <property type="protein sequence ID" value="KAK7512685.1"/>
    <property type="molecule type" value="Genomic_DNA"/>
</dbReference>
<proteinExistence type="predicted"/>
<accession>A0ABR1KE04</accession>